<keyword evidence="2" id="KW-1185">Reference proteome</keyword>
<dbReference type="KEGG" id="loa:LOAG_03561"/>
<accession>A0A1I7VUM0</accession>
<dbReference type="CTD" id="9940949"/>
<evidence type="ECO:0000313" key="2">
    <source>
        <dbReference type="Proteomes" id="UP000095285"/>
    </source>
</evidence>
<organism evidence="2 3">
    <name type="scientific">Loa loa</name>
    <name type="common">Eye worm</name>
    <name type="synonym">Filaria loa</name>
    <dbReference type="NCBI Taxonomy" id="7209"/>
    <lineage>
        <taxon>Eukaryota</taxon>
        <taxon>Metazoa</taxon>
        <taxon>Ecdysozoa</taxon>
        <taxon>Nematoda</taxon>
        <taxon>Chromadorea</taxon>
        <taxon>Rhabditida</taxon>
        <taxon>Spirurina</taxon>
        <taxon>Spiruromorpha</taxon>
        <taxon>Filarioidea</taxon>
        <taxon>Onchocercidae</taxon>
        <taxon>Loa</taxon>
    </lineage>
</organism>
<protein>
    <submittedName>
        <fullName evidence="3">Secreted protein</fullName>
    </submittedName>
</protein>
<evidence type="ECO:0000313" key="1">
    <source>
        <dbReference type="EMBL" id="EFO24926.2"/>
    </source>
</evidence>
<dbReference type="GeneID" id="9940949"/>
<dbReference type="OrthoDB" id="5845824at2759"/>
<name>A0A1I7VUM0_LOALO</name>
<dbReference type="Proteomes" id="UP000095285">
    <property type="component" value="Unassembled WGS sequence"/>
</dbReference>
<gene>
    <name evidence="1 3" type="ORF">LOAG_03561</name>
</gene>
<dbReference type="OMA" id="TSCASYT"/>
<dbReference type="RefSeq" id="XP_003139146.2">
    <property type="nucleotide sequence ID" value="XM_003139098.2"/>
</dbReference>
<proteinExistence type="predicted"/>
<dbReference type="EMBL" id="JH712082">
    <property type="protein sequence ID" value="EFO24926.2"/>
    <property type="molecule type" value="Genomic_DNA"/>
</dbReference>
<dbReference type="WBParaSite" id="EN70_6439">
    <property type="protein sequence ID" value="EN70_6439"/>
    <property type="gene ID" value="EN70_6439"/>
</dbReference>
<sequence>MTSGVQATLMAAAAASSRKMPSSVHTQSDGSSAASIYAHNYQKQSFSSVYSVRQGNNGTTINTSCTSYTDGIQMQTM</sequence>
<reference evidence="3" key="2">
    <citation type="submission" date="2016-11" db="UniProtKB">
        <authorList>
            <consortium name="WormBaseParasite"/>
        </authorList>
    </citation>
    <scope>IDENTIFICATION</scope>
</reference>
<accession>A0A1S0U477</accession>
<dbReference type="AlphaFoldDB" id="A0A1I7VUM0"/>
<reference evidence="1 2" key="1">
    <citation type="submission" date="2012-04" db="EMBL/GenBank/DDBJ databases">
        <title>The Genome Sequence of Loa loa.</title>
        <authorList>
            <consortium name="The Broad Institute Genome Sequencing Platform"/>
            <consortium name="Broad Institute Genome Sequencing Center for Infectious Disease"/>
            <person name="Nutman T.B."/>
            <person name="Fink D.L."/>
            <person name="Russ C."/>
            <person name="Young S."/>
            <person name="Zeng Q."/>
            <person name="Gargeya S."/>
            <person name="Alvarado L."/>
            <person name="Berlin A."/>
            <person name="Chapman S.B."/>
            <person name="Chen Z."/>
            <person name="Freedman E."/>
            <person name="Gellesch M."/>
            <person name="Goldberg J."/>
            <person name="Griggs A."/>
            <person name="Gujja S."/>
            <person name="Heilman E.R."/>
            <person name="Heiman D."/>
            <person name="Howarth C."/>
            <person name="Mehta T."/>
            <person name="Neiman D."/>
            <person name="Pearson M."/>
            <person name="Roberts A."/>
            <person name="Saif S."/>
            <person name="Shea T."/>
            <person name="Shenoy N."/>
            <person name="Sisk P."/>
            <person name="Stolte C."/>
            <person name="Sykes S."/>
            <person name="White J."/>
            <person name="Yandava C."/>
            <person name="Haas B."/>
            <person name="Henn M.R."/>
            <person name="Nusbaum C."/>
            <person name="Birren B."/>
        </authorList>
    </citation>
    <scope>NUCLEOTIDE SEQUENCE [LARGE SCALE GENOMIC DNA]</scope>
</reference>
<evidence type="ECO:0000313" key="3">
    <source>
        <dbReference type="WBParaSite" id="EN70_6439"/>
    </source>
</evidence>